<dbReference type="AlphaFoldDB" id="A0ABD2JKT8"/>
<dbReference type="PANTHER" id="PTHR20991">
    <property type="entry name" value="PARATHYROID HORMONE-RESPONSIVE B1 GENE"/>
    <property type="match status" value="1"/>
</dbReference>
<dbReference type="Pfam" id="PF14727">
    <property type="entry name" value="PHTB1_N"/>
    <property type="match status" value="2"/>
</dbReference>
<evidence type="ECO:0000259" key="4">
    <source>
        <dbReference type="Pfam" id="PF23338"/>
    </source>
</evidence>
<feature type="domain" description="PTHB1 hairpin" evidence="4">
    <location>
        <begin position="576"/>
        <end position="683"/>
    </location>
</feature>
<accession>A0ABD2JKT8</accession>
<dbReference type="InterPro" id="IPR055363">
    <property type="entry name" value="PTHB1_hp_dom"/>
</dbReference>
<feature type="domain" description="PTHB1 N-terminal" evidence="2">
    <location>
        <begin position="170"/>
        <end position="321"/>
    </location>
</feature>
<evidence type="ECO:0000313" key="5">
    <source>
        <dbReference type="EMBL" id="KAL3091226.1"/>
    </source>
</evidence>
<feature type="compositionally biased region" description="Basic and acidic residues" evidence="1">
    <location>
        <begin position="765"/>
        <end position="779"/>
    </location>
</feature>
<keyword evidence="6" id="KW-1185">Reference proteome</keyword>
<dbReference type="Proteomes" id="UP001620626">
    <property type="component" value="Unassembled WGS sequence"/>
</dbReference>
<comment type="caution">
    <text evidence="5">The sequence shown here is derived from an EMBL/GenBank/DDBJ whole genome shotgun (WGS) entry which is preliminary data.</text>
</comment>
<feature type="domain" description="PTHB1 platform" evidence="3">
    <location>
        <begin position="472"/>
        <end position="566"/>
    </location>
</feature>
<organism evidence="5 6">
    <name type="scientific">Heterodera trifolii</name>
    <dbReference type="NCBI Taxonomy" id="157864"/>
    <lineage>
        <taxon>Eukaryota</taxon>
        <taxon>Metazoa</taxon>
        <taxon>Ecdysozoa</taxon>
        <taxon>Nematoda</taxon>
        <taxon>Chromadorea</taxon>
        <taxon>Rhabditida</taxon>
        <taxon>Tylenchina</taxon>
        <taxon>Tylenchomorpha</taxon>
        <taxon>Tylenchoidea</taxon>
        <taxon>Heteroderidae</taxon>
        <taxon>Heteroderinae</taxon>
        <taxon>Heterodera</taxon>
    </lineage>
</organism>
<evidence type="ECO:0000259" key="3">
    <source>
        <dbReference type="Pfam" id="PF23337"/>
    </source>
</evidence>
<evidence type="ECO:0008006" key="7">
    <source>
        <dbReference type="Google" id="ProtNLM"/>
    </source>
</evidence>
<dbReference type="Pfam" id="PF23337">
    <property type="entry name" value="PTHB1_pf"/>
    <property type="match status" value="1"/>
</dbReference>
<dbReference type="InterPro" id="IPR028073">
    <property type="entry name" value="PHTB1_N_dom"/>
</dbReference>
<dbReference type="EMBL" id="JBICBT010000947">
    <property type="protein sequence ID" value="KAL3091226.1"/>
    <property type="molecule type" value="Genomic_DNA"/>
</dbReference>
<dbReference type="PANTHER" id="PTHR20991:SF0">
    <property type="entry name" value="PROTEIN PTHB1"/>
    <property type="match status" value="1"/>
</dbReference>
<gene>
    <name evidence="5" type="ORF">niasHT_029269</name>
</gene>
<protein>
    <recommendedName>
        <fullName evidence="7">Protein PTHB1</fullName>
    </recommendedName>
</protein>
<evidence type="ECO:0000256" key="1">
    <source>
        <dbReference type="SAM" id="MobiDB-lite"/>
    </source>
</evidence>
<feature type="domain" description="PTHB1 N-terminal" evidence="2">
    <location>
        <begin position="1"/>
        <end position="159"/>
    </location>
</feature>
<feature type="region of interest" description="Disordered" evidence="1">
    <location>
        <begin position="739"/>
        <end position="806"/>
    </location>
</feature>
<feature type="compositionally biased region" description="Acidic residues" evidence="1">
    <location>
        <begin position="750"/>
        <end position="764"/>
    </location>
</feature>
<dbReference type="Pfam" id="PF23338">
    <property type="entry name" value="PTHB1_hp"/>
    <property type="match status" value="1"/>
</dbReference>
<evidence type="ECO:0000313" key="6">
    <source>
        <dbReference type="Proteomes" id="UP001620626"/>
    </source>
</evidence>
<evidence type="ECO:0000259" key="2">
    <source>
        <dbReference type="Pfam" id="PF14727"/>
    </source>
</evidence>
<proteinExistence type="predicted"/>
<reference evidence="5 6" key="1">
    <citation type="submission" date="2024-10" db="EMBL/GenBank/DDBJ databases">
        <authorList>
            <person name="Kim D."/>
        </authorList>
    </citation>
    <scope>NUCLEOTIDE SEQUENCE [LARGE SCALE GENOMIC DNA]</scope>
    <source>
        <strain evidence="5">BH-2024</strain>
    </source>
</reference>
<sequence>MSLFHVQEWFNVPFLNAHSMCVANLVEKREQVIVGTLNGTLTVLDPGKEPEKREEVANLAELHLAGPVLQLLAGTFLPSTFDENVLAVLLPNSLLFFRLITSPAGESFACEQVFEHKIGGAPAFNMCSGFFGRSTTPLLCVQNLQGILHIFEAENKLLQLRYVSLTAIGTKRVNADWILPLGDIAVQMFVLNTLPMSSSPTEEPSSSSSPIPAQPSILVLCKRALHCVTHGGNPRFTIRLQTVALCLTVLSHWKDAHIPLCIGTATKTVLFYSDTRLIWSGQLPFTPQQIGTCTFSESLRSMLALLSDEGNLFIGYLGTEPSLFRMPVTESRFIDFESRKKELREFEEIIWRSTKKSKEGDQQQQSIDVRVDIDQHSASFNATDGVPSATLTVSVPNLEEDNSGPTTTNVPSTMCFKSELFCVQGNQWTTTLQKSVPFSATIFCHERPVLDPKCQICILSPNGIRFANFCVPLALICREVNAQRHANIKISLDSTKTALDLSAVFPEFTQTKERNSLGFQPFFGEQRQNLTVSLFVSTKMNRYRIQSDSCDFLYAILSCLVERVHQLQPDVQLRCPIPMHLFLGEIAKFIEAENQFEQLEKEACRVSVQMRHVETVFLSATKCGDGEQQNNQLTSIGTLLNYTHRELANSLDKIANVQQMLNRGGRHSLRSLLNLMNALFKINGLNLPFDGSILDGTDQKLSERIAQLLSPADVQLVVDLNSAEIGRLLAELLEKGDDSGGGGGKLGGIAEEDEDEAAEEEENEENVKREEERDQRELQEAIAKSEQSLGLAELRSGSLPVKHHLD</sequence>
<dbReference type="InterPro" id="IPR026511">
    <property type="entry name" value="PTHB1"/>
</dbReference>
<name>A0ABD2JKT8_9BILA</name>
<dbReference type="InterPro" id="IPR055362">
    <property type="entry name" value="PTHB1_pf_dom"/>
</dbReference>